<name>A0A8H2M4E2_9FIRM</name>
<dbReference type="AlphaFoldDB" id="A0A8H2M4E2"/>
<accession>A0A8H2M4E2</accession>
<gene>
    <name evidence="1" type="ORF">NCTC13150_00767</name>
</gene>
<comment type="caution">
    <text evidence="1">The sequence shown here is derived from an EMBL/GenBank/DDBJ whole genome shotgun (WGS) entry which is preliminary data.</text>
</comment>
<sequence length="169" mass="20058">MKEFFKSRKFLYLLIVLLLITNIYTGRSYWGMKLAGMGKHVYQVEAEDTETFKFFKPITLGMEVRSAELSYDKEAFKKVFPDSKQEDEINLTMAMWLTQVDNYYKFSNGHELVDKLLEEEGDKVFKGLNVKEDQILWLRENLDAQIRDKKTRELLLKGETYPKFEAVYH</sequence>
<reference evidence="1 2" key="1">
    <citation type="submission" date="2019-02" db="EMBL/GenBank/DDBJ databases">
        <authorList>
            <consortium name="Pathogen Informatics"/>
        </authorList>
    </citation>
    <scope>NUCLEOTIDE SEQUENCE [LARGE SCALE GENOMIC DNA]</scope>
    <source>
        <strain evidence="1 2">3012STDY7089603</strain>
    </source>
</reference>
<evidence type="ECO:0000313" key="2">
    <source>
        <dbReference type="Proteomes" id="UP000377798"/>
    </source>
</evidence>
<evidence type="ECO:0000313" key="1">
    <source>
        <dbReference type="EMBL" id="VFB16249.1"/>
    </source>
</evidence>
<dbReference type="Proteomes" id="UP000377798">
    <property type="component" value="Unassembled WGS sequence"/>
</dbReference>
<dbReference type="RefSeq" id="WP_072469312.1">
    <property type="nucleotide sequence ID" value="NZ_CAACYI010000001.1"/>
</dbReference>
<protein>
    <submittedName>
        <fullName evidence="1">Uncharacterized protein</fullName>
    </submittedName>
</protein>
<proteinExistence type="predicted"/>
<organism evidence="1 2">
    <name type="scientific">Urinicoccus massiliensis</name>
    <dbReference type="NCBI Taxonomy" id="1723382"/>
    <lineage>
        <taxon>Bacteria</taxon>
        <taxon>Bacillati</taxon>
        <taxon>Bacillota</taxon>
        <taxon>Tissierellia</taxon>
        <taxon>Tissierellales</taxon>
        <taxon>Peptoniphilaceae</taxon>
        <taxon>Urinicoccus</taxon>
    </lineage>
</organism>
<dbReference type="EMBL" id="CAACYI010000001">
    <property type="protein sequence ID" value="VFB16249.1"/>
    <property type="molecule type" value="Genomic_DNA"/>
</dbReference>
<keyword evidence="2" id="KW-1185">Reference proteome</keyword>